<dbReference type="GO" id="GO:0005829">
    <property type="term" value="C:cytosol"/>
    <property type="evidence" value="ECO:0007669"/>
    <property type="project" value="TreeGrafter"/>
</dbReference>
<protein>
    <submittedName>
        <fullName evidence="1">L-PSP endoribonuclease family protein</fullName>
    </submittedName>
</protein>
<gene>
    <name evidence="1" type="ORF">AOCH_002789</name>
</gene>
<dbReference type="Pfam" id="PF01042">
    <property type="entry name" value="Ribonuc_L-PSP"/>
    <property type="match status" value="1"/>
</dbReference>
<dbReference type="PANTHER" id="PTHR11803:SF48">
    <property type="entry name" value="2-AMINOMUCONATE DEAMINASE"/>
    <property type="match status" value="1"/>
</dbReference>
<accession>A0A0F8UWZ2</accession>
<comment type="caution">
    <text evidence="1">The sequence shown here is derived from an EMBL/GenBank/DDBJ whole genome shotgun (WGS) entry which is preliminary data.</text>
</comment>
<dbReference type="PANTHER" id="PTHR11803">
    <property type="entry name" value="2-IMINOBUTANOATE/2-IMINOPROPANOATE DEAMINASE RIDA"/>
    <property type="match status" value="1"/>
</dbReference>
<dbReference type="Proteomes" id="UP000034947">
    <property type="component" value="Unassembled WGS sequence"/>
</dbReference>
<evidence type="ECO:0000313" key="1">
    <source>
        <dbReference type="EMBL" id="KKK24014.1"/>
    </source>
</evidence>
<keyword evidence="2" id="KW-1185">Reference proteome</keyword>
<sequence length="153" mass="16467">MSNGTPFFLGAEKAQGLANYPHARLAPTTTTHRTIYVSGTSSRRGDGTWDGVTDNADGSWTLDVKAQTAAVLRNLETIIQGATNGKGGLNNIIDATVFLIDLPANYSGMNEEWNRVWPDRADAPARTTIGVKELPNPRLLVEIKCTVVVEAEA</sequence>
<dbReference type="InterPro" id="IPR035959">
    <property type="entry name" value="RutC-like_sf"/>
</dbReference>
<dbReference type="AlphaFoldDB" id="A0A0F8UWZ2"/>
<organism evidence="1 2">
    <name type="scientific">Aspergillus ochraceoroseus</name>
    <dbReference type="NCBI Taxonomy" id="138278"/>
    <lineage>
        <taxon>Eukaryota</taxon>
        <taxon>Fungi</taxon>
        <taxon>Dikarya</taxon>
        <taxon>Ascomycota</taxon>
        <taxon>Pezizomycotina</taxon>
        <taxon>Eurotiomycetes</taxon>
        <taxon>Eurotiomycetidae</taxon>
        <taxon>Eurotiales</taxon>
        <taxon>Aspergillaceae</taxon>
        <taxon>Aspergillus</taxon>
        <taxon>Aspergillus subgen. Nidulantes</taxon>
    </lineage>
</organism>
<reference evidence="1 2" key="1">
    <citation type="submission" date="2015-02" db="EMBL/GenBank/DDBJ databases">
        <title>Draft Genome Sequences of Two Closely-Related Aflatoxigenic Aspergillus Species Obtained from the Cote d'Ivoire.</title>
        <authorList>
            <person name="Moore G.G."/>
            <person name="Beltz S.B."/>
            <person name="Mack B.M."/>
        </authorList>
    </citation>
    <scope>NUCLEOTIDE SEQUENCE [LARGE SCALE GENOMIC DNA]</scope>
    <source>
        <strain evidence="1 2">SRRC1432</strain>
    </source>
</reference>
<dbReference type="OrthoDB" id="309640at2759"/>
<dbReference type="Gene3D" id="3.30.1330.40">
    <property type="entry name" value="RutC-like"/>
    <property type="match status" value="1"/>
</dbReference>
<name>A0A0F8UWZ2_9EURO</name>
<dbReference type="InterPro" id="IPR006175">
    <property type="entry name" value="YjgF/YER057c/UK114"/>
</dbReference>
<dbReference type="GO" id="GO:0019239">
    <property type="term" value="F:deaminase activity"/>
    <property type="evidence" value="ECO:0007669"/>
    <property type="project" value="TreeGrafter"/>
</dbReference>
<evidence type="ECO:0000313" key="2">
    <source>
        <dbReference type="Proteomes" id="UP000034947"/>
    </source>
</evidence>
<proteinExistence type="predicted"/>
<dbReference type="CDD" id="cd00448">
    <property type="entry name" value="YjgF_YER057c_UK114_family"/>
    <property type="match status" value="1"/>
</dbReference>
<dbReference type="EMBL" id="JYKN01000541">
    <property type="protein sequence ID" value="KKK24014.1"/>
    <property type="molecule type" value="Genomic_DNA"/>
</dbReference>
<dbReference type="SUPFAM" id="SSF55298">
    <property type="entry name" value="YjgF-like"/>
    <property type="match status" value="1"/>
</dbReference>
<dbReference type="GO" id="GO:0005739">
    <property type="term" value="C:mitochondrion"/>
    <property type="evidence" value="ECO:0007669"/>
    <property type="project" value="TreeGrafter"/>
</dbReference>